<evidence type="ECO:0000256" key="1">
    <source>
        <dbReference type="SAM" id="MobiDB-lite"/>
    </source>
</evidence>
<dbReference type="PANTHER" id="PTHR43991">
    <property type="entry name" value="WD REPEAT PROTEIN (AFU_ORTHOLOGUE AFUA_8G05640)-RELATED"/>
    <property type="match status" value="1"/>
</dbReference>
<feature type="region of interest" description="Disordered" evidence="1">
    <location>
        <begin position="403"/>
        <end position="429"/>
    </location>
</feature>
<dbReference type="InterPro" id="IPR015943">
    <property type="entry name" value="WD40/YVTN_repeat-like_dom_sf"/>
</dbReference>
<keyword evidence="4" id="KW-1185">Reference proteome</keyword>
<dbReference type="SUPFAM" id="SSF82171">
    <property type="entry name" value="DPP6 N-terminal domain-like"/>
    <property type="match status" value="1"/>
</dbReference>
<feature type="region of interest" description="Disordered" evidence="1">
    <location>
        <begin position="568"/>
        <end position="623"/>
    </location>
</feature>
<sequence length="797" mass="86766">MAVSRNSYNPTEHLILAKPRRHYRTGVRWQHWQLRSLIGSNGQNAVYFPVPAGSDSHHVHVQQLNTTTGEQETVKHLSFVPMCLVARNGWVCAGGEKGAFTAFRVGEAACENDVDERLNLSLDERLPIPLDAPASEDAIFASIARARAEKNMLARNRIFGKHRVNGITLWFPSTLHEPCKGTYDQGVAVLANNDRSVTLVSLREQDALDEIVYPDFMNLAVLSPDGQLLAAISDDPYLYIHRRTVKEFDMVSTATRAANSRAVYEWSPCGKIQLISQSKDDRSDHRGSFAACFSSTGKYLAVGTQYGTISVFHVTALTMPGADPLLTHFNTSRSNVEFGAVRDMAFSPGPNDLLAWTEDRGRVGIADSRTGFDSRQIIYFDQDSDYEHIAVLDRSTIDPRLLEQRSDRVRGSRESSDPAGTSDRSNRPSELLEHLNIPLTAEETVVLEAIQDHRRRQEQWTVNLTRLGLDNPSSSGNGIVSGAGSGTGSGIGSGSAGGAGRRSGTGSGTGSGARVGGEGGSRRAAPSAWPGRDRSASVSRAVDDILGNLGSLRSRELSRTRYLHSLVSAERTTSGEGTTTSAPGSRSTGDNTTATTTTTTNPVPNTITATNNASSGPAPERRRYDFNPALRTAEGIAISRAEISERLARFHRLTSLTNNVSTNSPPPSGWDNAEALYGSPVPTFTWPTQRMPSTTSTASAADDNDDGFYQLLQRASAITNNLLRARANYLMRDWEDSSSRRIFGSLLSSQIRPEPYDTAGLSWSENGDLLFVGSSTGIYEFHVNKRGRRFYPSITLS</sequence>
<feature type="compositionally biased region" description="Basic and acidic residues" evidence="1">
    <location>
        <begin position="403"/>
        <end position="416"/>
    </location>
</feature>
<dbReference type="Gene3D" id="2.130.10.10">
    <property type="entry name" value="YVTN repeat-like/Quinoprotein amine dehydrogenase"/>
    <property type="match status" value="1"/>
</dbReference>
<feature type="region of interest" description="Disordered" evidence="1">
    <location>
        <begin position="467"/>
        <end position="537"/>
    </location>
</feature>
<dbReference type="PANTHER" id="PTHR43991:SF9">
    <property type="entry name" value="DUF2415 DOMAIN-CONTAINING PROTEIN"/>
    <property type="match status" value="1"/>
</dbReference>
<feature type="domain" description="DUF2415" evidence="2">
    <location>
        <begin position="339"/>
        <end position="378"/>
    </location>
</feature>
<comment type="caution">
    <text evidence="3">The sequence shown here is derived from an EMBL/GenBank/DDBJ whole genome shotgun (WGS) entry which is preliminary data.</text>
</comment>
<dbReference type="EMBL" id="MU864967">
    <property type="protein sequence ID" value="KAK4462768.1"/>
    <property type="molecule type" value="Genomic_DNA"/>
</dbReference>
<feature type="compositionally biased region" description="Gly residues" evidence="1">
    <location>
        <begin position="479"/>
        <end position="519"/>
    </location>
</feature>
<protein>
    <recommendedName>
        <fullName evidence="2">DUF2415 domain-containing protein</fullName>
    </recommendedName>
</protein>
<evidence type="ECO:0000313" key="3">
    <source>
        <dbReference type="EMBL" id="KAK4462768.1"/>
    </source>
</evidence>
<feature type="compositionally biased region" description="Low complexity" evidence="1">
    <location>
        <begin position="572"/>
        <end position="613"/>
    </location>
</feature>
<dbReference type="AlphaFoldDB" id="A0AAV9HPH5"/>
<proteinExistence type="predicted"/>
<accession>A0AAV9HPH5</accession>
<dbReference type="Proteomes" id="UP001321749">
    <property type="component" value="Unassembled WGS sequence"/>
</dbReference>
<evidence type="ECO:0000313" key="4">
    <source>
        <dbReference type="Proteomes" id="UP001321749"/>
    </source>
</evidence>
<organism evidence="3 4">
    <name type="scientific">Cladorrhinum samala</name>
    <dbReference type="NCBI Taxonomy" id="585594"/>
    <lineage>
        <taxon>Eukaryota</taxon>
        <taxon>Fungi</taxon>
        <taxon>Dikarya</taxon>
        <taxon>Ascomycota</taxon>
        <taxon>Pezizomycotina</taxon>
        <taxon>Sordariomycetes</taxon>
        <taxon>Sordariomycetidae</taxon>
        <taxon>Sordariales</taxon>
        <taxon>Podosporaceae</taxon>
        <taxon>Cladorrhinum</taxon>
    </lineage>
</organism>
<evidence type="ECO:0000259" key="2">
    <source>
        <dbReference type="Pfam" id="PF10313"/>
    </source>
</evidence>
<reference evidence="3" key="1">
    <citation type="journal article" date="2023" name="Mol. Phylogenet. Evol.">
        <title>Genome-scale phylogeny and comparative genomics of the fungal order Sordariales.</title>
        <authorList>
            <person name="Hensen N."/>
            <person name="Bonometti L."/>
            <person name="Westerberg I."/>
            <person name="Brannstrom I.O."/>
            <person name="Guillou S."/>
            <person name="Cros-Aarteil S."/>
            <person name="Calhoun S."/>
            <person name="Haridas S."/>
            <person name="Kuo A."/>
            <person name="Mondo S."/>
            <person name="Pangilinan J."/>
            <person name="Riley R."/>
            <person name="LaButti K."/>
            <person name="Andreopoulos B."/>
            <person name="Lipzen A."/>
            <person name="Chen C."/>
            <person name="Yan M."/>
            <person name="Daum C."/>
            <person name="Ng V."/>
            <person name="Clum A."/>
            <person name="Steindorff A."/>
            <person name="Ohm R.A."/>
            <person name="Martin F."/>
            <person name="Silar P."/>
            <person name="Natvig D.O."/>
            <person name="Lalanne C."/>
            <person name="Gautier V."/>
            <person name="Ament-Velasquez S.L."/>
            <person name="Kruys A."/>
            <person name="Hutchinson M.I."/>
            <person name="Powell A.J."/>
            <person name="Barry K."/>
            <person name="Miller A.N."/>
            <person name="Grigoriev I.V."/>
            <person name="Debuchy R."/>
            <person name="Gladieux P."/>
            <person name="Hiltunen Thoren M."/>
            <person name="Johannesson H."/>
        </authorList>
    </citation>
    <scope>NUCLEOTIDE SEQUENCE</scope>
    <source>
        <strain evidence="3">PSN324</strain>
    </source>
</reference>
<gene>
    <name evidence="3" type="ORF">QBC42DRAFT_251139</name>
</gene>
<name>A0AAV9HPH5_9PEZI</name>
<dbReference type="Pfam" id="PF10313">
    <property type="entry name" value="DUF2415"/>
    <property type="match status" value="1"/>
</dbReference>
<dbReference type="InterPro" id="IPR019417">
    <property type="entry name" value="DUF2415"/>
</dbReference>
<reference evidence="3" key="2">
    <citation type="submission" date="2023-06" db="EMBL/GenBank/DDBJ databases">
        <authorList>
            <consortium name="Lawrence Berkeley National Laboratory"/>
            <person name="Mondo S.J."/>
            <person name="Hensen N."/>
            <person name="Bonometti L."/>
            <person name="Westerberg I."/>
            <person name="Brannstrom I.O."/>
            <person name="Guillou S."/>
            <person name="Cros-Aarteil S."/>
            <person name="Calhoun S."/>
            <person name="Haridas S."/>
            <person name="Kuo A."/>
            <person name="Pangilinan J."/>
            <person name="Riley R."/>
            <person name="Labutti K."/>
            <person name="Andreopoulos B."/>
            <person name="Lipzen A."/>
            <person name="Chen C."/>
            <person name="Yanf M."/>
            <person name="Daum C."/>
            <person name="Ng V."/>
            <person name="Clum A."/>
            <person name="Steindorff A."/>
            <person name="Ohm R."/>
            <person name="Martin F."/>
            <person name="Silar P."/>
            <person name="Natvig D."/>
            <person name="Lalanne C."/>
            <person name="Gautier V."/>
            <person name="Ament-Velasquez S.L."/>
            <person name="Kruys A."/>
            <person name="Hutchinson M.I."/>
            <person name="Powell A.J."/>
            <person name="Barry K."/>
            <person name="Miller A.N."/>
            <person name="Grigoriev I.V."/>
            <person name="Debuchy R."/>
            <person name="Gladieux P."/>
            <person name="Thoren M.H."/>
            <person name="Johannesson H."/>
        </authorList>
    </citation>
    <scope>NUCLEOTIDE SEQUENCE</scope>
    <source>
        <strain evidence="3">PSN324</strain>
    </source>
</reference>